<evidence type="ECO:0000313" key="3">
    <source>
        <dbReference type="Proteomes" id="UP000050794"/>
    </source>
</evidence>
<gene>
    <name evidence="2" type="ORF">TCNE_LOCUS4024</name>
</gene>
<reference evidence="4" key="1">
    <citation type="submission" date="2016-06" db="UniProtKB">
        <authorList>
            <consortium name="WormBaseParasite"/>
        </authorList>
    </citation>
    <scope>IDENTIFICATION</scope>
</reference>
<keyword evidence="1" id="KW-0472">Membrane</keyword>
<dbReference type="PANTHER" id="PTHR11161:SF70">
    <property type="entry name" value="ACYLTRANSFERASE 3 DOMAIN-CONTAINING PROTEIN"/>
    <property type="match status" value="1"/>
</dbReference>
<evidence type="ECO:0000256" key="1">
    <source>
        <dbReference type="SAM" id="Phobius"/>
    </source>
</evidence>
<organism evidence="3 4">
    <name type="scientific">Toxocara canis</name>
    <name type="common">Canine roundworm</name>
    <dbReference type="NCBI Taxonomy" id="6265"/>
    <lineage>
        <taxon>Eukaryota</taxon>
        <taxon>Metazoa</taxon>
        <taxon>Ecdysozoa</taxon>
        <taxon>Nematoda</taxon>
        <taxon>Chromadorea</taxon>
        <taxon>Rhabditida</taxon>
        <taxon>Spirurina</taxon>
        <taxon>Ascaridomorpha</taxon>
        <taxon>Ascaridoidea</taxon>
        <taxon>Toxocaridae</taxon>
        <taxon>Toxocara</taxon>
    </lineage>
</organism>
<keyword evidence="1" id="KW-1133">Transmembrane helix</keyword>
<feature type="transmembrane region" description="Helical" evidence="1">
    <location>
        <begin position="38"/>
        <end position="57"/>
    </location>
</feature>
<feature type="transmembrane region" description="Helical" evidence="1">
    <location>
        <begin position="119"/>
        <end position="136"/>
    </location>
</feature>
<dbReference type="AlphaFoldDB" id="A0A183U6A5"/>
<reference evidence="2 3" key="2">
    <citation type="submission" date="2018-11" db="EMBL/GenBank/DDBJ databases">
        <authorList>
            <consortium name="Pathogen Informatics"/>
        </authorList>
    </citation>
    <scope>NUCLEOTIDE SEQUENCE [LARGE SCALE GENOMIC DNA]</scope>
</reference>
<name>A0A183U6A5_TOXCA</name>
<keyword evidence="3" id="KW-1185">Reference proteome</keyword>
<proteinExistence type="predicted"/>
<dbReference type="InterPro" id="IPR052728">
    <property type="entry name" value="O2_lipid_transport_reg"/>
</dbReference>
<feature type="transmembrane region" description="Helical" evidence="1">
    <location>
        <begin position="157"/>
        <end position="175"/>
    </location>
</feature>
<dbReference type="PANTHER" id="PTHR11161">
    <property type="entry name" value="O-ACYLTRANSFERASE"/>
    <property type="match status" value="1"/>
</dbReference>
<dbReference type="WBParaSite" id="TCNE_0000402501-mRNA-1">
    <property type="protein sequence ID" value="TCNE_0000402501-mRNA-1"/>
    <property type="gene ID" value="TCNE_0000402501"/>
</dbReference>
<dbReference type="EMBL" id="UYWY01006035">
    <property type="protein sequence ID" value="VDM29741.1"/>
    <property type="molecule type" value="Genomic_DNA"/>
</dbReference>
<dbReference type="Proteomes" id="UP000050794">
    <property type="component" value="Unassembled WGS sequence"/>
</dbReference>
<evidence type="ECO:0000313" key="4">
    <source>
        <dbReference type="WBParaSite" id="TCNE_0000402501-mRNA-1"/>
    </source>
</evidence>
<feature type="transmembrane region" description="Helical" evidence="1">
    <location>
        <begin position="64"/>
        <end position="86"/>
    </location>
</feature>
<evidence type="ECO:0000313" key="2">
    <source>
        <dbReference type="EMBL" id="VDM29741.1"/>
    </source>
</evidence>
<protein>
    <submittedName>
        <fullName evidence="4">Acyl_transf_3 domain-containing protein</fullName>
    </submittedName>
</protein>
<accession>A0A183U6A5</accession>
<keyword evidence="1" id="KW-0812">Transmembrane</keyword>
<sequence length="186" mass="21571">MHYHDTWPASDPGIQCSKYWWHNLLFINTLVVNRCMPWSWYIGTEFIFYLLSPVFLLSLSYNAVFGVVLSLFTVAFSSILTGVGILSGNYPPSQFFWKQPSIFNEDFVENHIVMYVKPWYRVGPYAMGLLLGYCLAIRQQCKSDFFEFRRIQKYAMWATAFVAAVLSIFGIYPSLQVSPVILRVLN</sequence>